<dbReference type="PANTHER" id="PTHR40455">
    <property type="entry name" value="ANTITOXIN HIGA"/>
    <property type="match status" value="1"/>
</dbReference>
<name>A0ABU9B6P7_9BURK</name>
<proteinExistence type="predicted"/>
<accession>A0ABU9B6P7</accession>
<organism evidence="1 2">
    <name type="scientific">Pseudaquabacterium rugosum</name>
    <dbReference type="NCBI Taxonomy" id="2984194"/>
    <lineage>
        <taxon>Bacteria</taxon>
        <taxon>Pseudomonadati</taxon>
        <taxon>Pseudomonadota</taxon>
        <taxon>Betaproteobacteria</taxon>
        <taxon>Burkholderiales</taxon>
        <taxon>Sphaerotilaceae</taxon>
        <taxon>Pseudaquabacterium</taxon>
    </lineage>
</organism>
<evidence type="ECO:0000313" key="2">
    <source>
        <dbReference type="Proteomes" id="UP001368500"/>
    </source>
</evidence>
<dbReference type="EMBL" id="JBBUTF010000005">
    <property type="protein sequence ID" value="MEK8025555.1"/>
    <property type="molecule type" value="Genomic_DNA"/>
</dbReference>
<reference evidence="1 2" key="1">
    <citation type="submission" date="2024-04" db="EMBL/GenBank/DDBJ databases">
        <title>Novel species of the genus Ideonella isolated from streams.</title>
        <authorList>
            <person name="Lu H."/>
        </authorList>
    </citation>
    <scope>NUCLEOTIDE SEQUENCE [LARGE SCALE GENOMIC DNA]</scope>
    <source>
        <strain evidence="1 2">BYS139W</strain>
    </source>
</reference>
<dbReference type="Proteomes" id="UP001368500">
    <property type="component" value="Unassembled WGS sequence"/>
</dbReference>
<gene>
    <name evidence="1" type="ORF">AACH11_06235</name>
</gene>
<protein>
    <submittedName>
        <fullName evidence="1">Transcriptional regulator</fullName>
    </submittedName>
</protein>
<dbReference type="RefSeq" id="WP_341373339.1">
    <property type="nucleotide sequence ID" value="NZ_JBBUTF010000005.1"/>
</dbReference>
<comment type="caution">
    <text evidence="1">The sequence shown here is derived from an EMBL/GenBank/DDBJ whole genome shotgun (WGS) entry which is preliminary data.</text>
</comment>
<sequence length="149" mass="16020">MNLRDVAAHWVALHEAMGLARPIASEVEYSEAQADVEELVAAAEGDDASPLWGLIGVAGDRIRAYEARAHPWPDTATPADVLALLMQEHGLRQCDLPEVGSQGVVSEVLAGKRVLNARQVMALTRRFRVPADVLLGAHAEPDAQDRGGR</sequence>
<dbReference type="InterPro" id="IPR039060">
    <property type="entry name" value="Antitox_HigA"/>
</dbReference>
<evidence type="ECO:0000313" key="1">
    <source>
        <dbReference type="EMBL" id="MEK8025555.1"/>
    </source>
</evidence>
<keyword evidence="2" id="KW-1185">Reference proteome</keyword>
<dbReference type="PANTHER" id="PTHR40455:SF1">
    <property type="entry name" value="ANTITOXIN HIGA"/>
    <property type="match status" value="1"/>
</dbReference>